<dbReference type="RefSeq" id="WP_386733836.1">
    <property type="nucleotide sequence ID" value="NZ_JBHRXI010000001.1"/>
</dbReference>
<dbReference type="EMBL" id="JBHRXI010000001">
    <property type="protein sequence ID" value="MFC3612662.1"/>
    <property type="molecule type" value="Genomic_DNA"/>
</dbReference>
<dbReference type="NCBIfam" id="NF009270">
    <property type="entry name" value="PRK12627.1"/>
    <property type="match status" value="1"/>
</dbReference>
<dbReference type="Proteomes" id="UP001595629">
    <property type="component" value="Unassembled WGS sequence"/>
</dbReference>
<evidence type="ECO:0000313" key="4">
    <source>
        <dbReference type="Proteomes" id="UP001595629"/>
    </source>
</evidence>
<reference evidence="4" key="1">
    <citation type="journal article" date="2019" name="Int. J. Syst. Evol. Microbiol.">
        <title>The Global Catalogue of Microorganisms (GCM) 10K type strain sequencing project: providing services to taxonomists for standard genome sequencing and annotation.</title>
        <authorList>
            <consortium name="The Broad Institute Genomics Platform"/>
            <consortium name="The Broad Institute Genome Sequencing Center for Infectious Disease"/>
            <person name="Wu L."/>
            <person name="Ma J."/>
        </authorList>
    </citation>
    <scope>NUCLEOTIDE SEQUENCE [LARGE SCALE GENOMIC DNA]</scope>
    <source>
        <strain evidence="4">KCTC 42911</strain>
    </source>
</reference>
<dbReference type="Pfam" id="PF00460">
    <property type="entry name" value="Flg_bb_rod"/>
    <property type="match status" value="1"/>
</dbReference>
<organism evidence="3 4">
    <name type="scientific">Lutimaribacter marinistellae</name>
    <dbReference type="NCBI Taxonomy" id="1820329"/>
    <lineage>
        <taxon>Bacteria</taxon>
        <taxon>Pseudomonadati</taxon>
        <taxon>Pseudomonadota</taxon>
        <taxon>Alphaproteobacteria</taxon>
        <taxon>Rhodobacterales</taxon>
        <taxon>Roseobacteraceae</taxon>
        <taxon>Lutimaribacter</taxon>
    </lineage>
</organism>
<evidence type="ECO:0000313" key="3">
    <source>
        <dbReference type="EMBL" id="MFC3612662.1"/>
    </source>
</evidence>
<sequence>MFQDINVFKTAYAMATHAGKRQAIVAQNMANADTPGYRGRDIEPFAASYDRDAPRTAMRASRPAHINGIAQGGTEWAEVATQGATDPNGNSVSLEEEMLKAVEVKRQHDRALAIYKTSLNVLRASLGKV</sequence>
<evidence type="ECO:0000259" key="2">
    <source>
        <dbReference type="Pfam" id="PF00460"/>
    </source>
</evidence>
<feature type="domain" description="Flagellar basal body rod protein N-terminal" evidence="2">
    <location>
        <begin position="20"/>
        <end position="38"/>
    </location>
</feature>
<comment type="subcellular location">
    <subcellularLocation>
        <location evidence="1">Bacterial flagellum basal body</location>
    </subcellularLocation>
</comment>
<comment type="caution">
    <text evidence="3">The sequence shown here is derived from an EMBL/GenBank/DDBJ whole genome shotgun (WGS) entry which is preliminary data.</text>
</comment>
<dbReference type="InterPro" id="IPR001444">
    <property type="entry name" value="Flag_bb_rod_N"/>
</dbReference>
<keyword evidence="4" id="KW-1185">Reference proteome</keyword>
<proteinExistence type="predicted"/>
<name>A0ABV7TD08_9RHOB</name>
<evidence type="ECO:0000256" key="1">
    <source>
        <dbReference type="ARBA" id="ARBA00004117"/>
    </source>
</evidence>
<accession>A0ABV7TD08</accession>
<protein>
    <submittedName>
        <fullName evidence="3">FlgB family protein</fullName>
    </submittedName>
</protein>
<gene>
    <name evidence="3" type="ORF">ACFORG_02725</name>
</gene>